<dbReference type="EMBL" id="FNYS01000006">
    <property type="protein sequence ID" value="SEI89288.1"/>
    <property type="molecule type" value="Genomic_DNA"/>
</dbReference>
<protein>
    <submittedName>
        <fullName evidence="1">Uncharacterized protein</fullName>
    </submittedName>
</protein>
<organism evidence="1 2">
    <name type="scientific">Myroides marinus</name>
    <dbReference type="NCBI Taxonomy" id="703342"/>
    <lineage>
        <taxon>Bacteria</taxon>
        <taxon>Pseudomonadati</taxon>
        <taxon>Bacteroidota</taxon>
        <taxon>Flavobacteriia</taxon>
        <taxon>Flavobacteriales</taxon>
        <taxon>Flavobacteriaceae</taxon>
        <taxon>Myroides</taxon>
    </lineage>
</organism>
<dbReference type="AlphaFoldDB" id="A0A1H6UA69"/>
<proteinExistence type="predicted"/>
<dbReference type="Proteomes" id="UP000183077">
    <property type="component" value="Unassembled WGS sequence"/>
</dbReference>
<sequence length="75" mass="8999">MYSIFTLKQSDLKIIKRVPKFFYPFRRKGKKVFSGIKCKFCIHKDISCYYFFQCNEILFGLPYFSLVSIKDFSTV</sequence>
<name>A0A1H6UA69_9FLAO</name>
<evidence type="ECO:0000313" key="1">
    <source>
        <dbReference type="EMBL" id="SEI89288.1"/>
    </source>
</evidence>
<evidence type="ECO:0000313" key="2">
    <source>
        <dbReference type="Proteomes" id="UP000183077"/>
    </source>
</evidence>
<reference evidence="1 2" key="1">
    <citation type="submission" date="2016-10" db="EMBL/GenBank/DDBJ databases">
        <authorList>
            <person name="de Groot N.N."/>
        </authorList>
    </citation>
    <scope>NUCLEOTIDE SEQUENCE [LARGE SCALE GENOMIC DNA]</scope>
    <source>
        <strain evidence="1 2">DSM 23048</strain>
    </source>
</reference>
<accession>A0A1H6UA69</accession>
<gene>
    <name evidence="1" type="ORF">SAMN04488018_106139</name>
</gene>